<name>A0ABW0GFJ2_9PROT</name>
<dbReference type="Proteomes" id="UP001596166">
    <property type="component" value="Unassembled WGS sequence"/>
</dbReference>
<evidence type="ECO:0000313" key="3">
    <source>
        <dbReference type="Proteomes" id="UP001596166"/>
    </source>
</evidence>
<evidence type="ECO:0000256" key="1">
    <source>
        <dbReference type="SAM" id="Phobius"/>
    </source>
</evidence>
<gene>
    <name evidence="2" type="ORF">ACFPMG_31685</name>
</gene>
<evidence type="ECO:0000313" key="2">
    <source>
        <dbReference type="EMBL" id="MFC5359569.1"/>
    </source>
</evidence>
<sequence length="556" mass="61048">MNESVERFRRKRAILAAAGLSPQHSVHLAPLTQAESVSACGLPAVLPGDVNQSFVAVDAEALLAEIHGKLDSEKIGALVDACQQECLQAIIRPLGLARALFNDKDGGNVDTVHNARNKVYATDAEREKYNEHTRSNEYNDKVSHQYHHNKGYTENNAKSSAAQKADGVVDAYTGKVLRRDDKKDQDHVVSGKEVHEDRGRVLAEVDGVALANSETNLKPTSRTLNRSKQDRTAENFIKYVEEVKIPNLQKDIAALEAKPSLTPDEQRILADHKRQLQEFQSLDKEKLRAADAAARKEINGKINKAYYTSKKFIKNTAVTSATEGGKMALQQAIGVLMEEFVRAAFAEVKDVWRNGFKGKVDDTFLDALKLRLMRVADRVQAKWKHAAVAFRDGFISGFLSNLITVVINAFVTTSARWVRITREGFMSLYRALKTLAFPPEGMSLAEAADAASKLMMAGVVTGGGILLEEIVEKKLQATALLAPIAPYVSAITVGVATGLCTVLAIHLLDRLDLFGVNAKIRHEHVMAKLDETISHSYTRAREAAAAFDPPPLLHLT</sequence>
<dbReference type="EMBL" id="JBHSLC010000115">
    <property type="protein sequence ID" value="MFC5359569.1"/>
    <property type="molecule type" value="Genomic_DNA"/>
</dbReference>
<protein>
    <recommendedName>
        <fullName evidence="4">Lactate permease</fullName>
    </recommendedName>
</protein>
<keyword evidence="1" id="KW-1133">Transmembrane helix</keyword>
<feature type="transmembrane region" description="Helical" evidence="1">
    <location>
        <begin position="484"/>
        <end position="508"/>
    </location>
</feature>
<organism evidence="2 3">
    <name type="scientific">Azospirillum himalayense</name>
    <dbReference type="NCBI Taxonomy" id="654847"/>
    <lineage>
        <taxon>Bacteria</taxon>
        <taxon>Pseudomonadati</taxon>
        <taxon>Pseudomonadota</taxon>
        <taxon>Alphaproteobacteria</taxon>
        <taxon>Rhodospirillales</taxon>
        <taxon>Azospirillaceae</taxon>
        <taxon>Azospirillum</taxon>
    </lineage>
</organism>
<evidence type="ECO:0008006" key="4">
    <source>
        <dbReference type="Google" id="ProtNLM"/>
    </source>
</evidence>
<keyword evidence="3" id="KW-1185">Reference proteome</keyword>
<accession>A0ABW0GFJ2</accession>
<keyword evidence="1" id="KW-0472">Membrane</keyword>
<keyword evidence="1" id="KW-0812">Transmembrane</keyword>
<dbReference type="RefSeq" id="WP_376999701.1">
    <property type="nucleotide sequence ID" value="NZ_JBHSLC010000115.1"/>
</dbReference>
<comment type="caution">
    <text evidence="2">The sequence shown here is derived from an EMBL/GenBank/DDBJ whole genome shotgun (WGS) entry which is preliminary data.</text>
</comment>
<reference evidence="3" key="1">
    <citation type="journal article" date="2019" name="Int. J. Syst. Evol. Microbiol.">
        <title>The Global Catalogue of Microorganisms (GCM) 10K type strain sequencing project: providing services to taxonomists for standard genome sequencing and annotation.</title>
        <authorList>
            <consortium name="The Broad Institute Genomics Platform"/>
            <consortium name="The Broad Institute Genome Sequencing Center for Infectious Disease"/>
            <person name="Wu L."/>
            <person name="Ma J."/>
        </authorList>
    </citation>
    <scope>NUCLEOTIDE SEQUENCE [LARGE SCALE GENOMIC DNA]</scope>
    <source>
        <strain evidence="3">CCUG 58760</strain>
    </source>
</reference>
<proteinExistence type="predicted"/>